<dbReference type="GO" id="GO:0030976">
    <property type="term" value="F:thiamine pyrophosphate binding"/>
    <property type="evidence" value="ECO:0007669"/>
    <property type="project" value="InterPro"/>
</dbReference>
<evidence type="ECO:0000256" key="5">
    <source>
        <dbReference type="SAM" id="MobiDB-lite"/>
    </source>
</evidence>
<dbReference type="Proteomes" id="UP000560081">
    <property type="component" value="Unassembled WGS sequence"/>
</dbReference>
<dbReference type="EC" id="2.2.1.6" evidence="9"/>
<dbReference type="NCBIfam" id="NF005470">
    <property type="entry name" value="PRK07064.1"/>
    <property type="match status" value="1"/>
</dbReference>
<dbReference type="PROSITE" id="PS00187">
    <property type="entry name" value="TPP_ENZYMES"/>
    <property type="match status" value="1"/>
</dbReference>
<dbReference type="InterPro" id="IPR029061">
    <property type="entry name" value="THDP-binding"/>
</dbReference>
<dbReference type="Gene3D" id="3.40.50.1220">
    <property type="entry name" value="TPP-binding domain"/>
    <property type="match status" value="1"/>
</dbReference>
<dbReference type="GO" id="GO:0009097">
    <property type="term" value="P:isoleucine biosynthetic process"/>
    <property type="evidence" value="ECO:0007669"/>
    <property type="project" value="TreeGrafter"/>
</dbReference>
<comment type="caution">
    <text evidence="9">The sequence shown here is derived from an EMBL/GenBank/DDBJ whole genome shotgun (WGS) entry which is preliminary data.</text>
</comment>
<feature type="domain" description="Thiamine pyrophosphate enzyme N-terminal TPP-binding" evidence="8">
    <location>
        <begin position="25"/>
        <end position="142"/>
    </location>
</feature>
<evidence type="ECO:0000259" key="7">
    <source>
        <dbReference type="Pfam" id="PF02775"/>
    </source>
</evidence>
<dbReference type="Pfam" id="PF02775">
    <property type="entry name" value="TPP_enzyme_C"/>
    <property type="match status" value="1"/>
</dbReference>
<dbReference type="CDD" id="cd07035">
    <property type="entry name" value="TPP_PYR_POX_like"/>
    <property type="match status" value="1"/>
</dbReference>
<keyword evidence="3 4" id="KW-0786">Thiamine pyrophosphate</keyword>
<evidence type="ECO:0000259" key="6">
    <source>
        <dbReference type="Pfam" id="PF00205"/>
    </source>
</evidence>
<organism evidence="9 10">
    <name type="scientific">Micrococcus flavus</name>
    <dbReference type="NCBI Taxonomy" id="384602"/>
    <lineage>
        <taxon>Bacteria</taxon>
        <taxon>Bacillati</taxon>
        <taxon>Actinomycetota</taxon>
        <taxon>Actinomycetes</taxon>
        <taxon>Micrococcales</taxon>
        <taxon>Micrococcaceae</taxon>
        <taxon>Micrococcus</taxon>
    </lineage>
</organism>
<dbReference type="Gene3D" id="3.40.50.970">
    <property type="match status" value="2"/>
</dbReference>
<dbReference type="PANTHER" id="PTHR18968">
    <property type="entry name" value="THIAMINE PYROPHOSPHATE ENZYMES"/>
    <property type="match status" value="1"/>
</dbReference>
<dbReference type="GO" id="GO:0005948">
    <property type="term" value="C:acetolactate synthase complex"/>
    <property type="evidence" value="ECO:0007669"/>
    <property type="project" value="TreeGrafter"/>
</dbReference>
<dbReference type="SUPFAM" id="SSF52518">
    <property type="entry name" value="Thiamin diphosphate-binding fold (THDP-binding)"/>
    <property type="match status" value="2"/>
</dbReference>
<evidence type="ECO:0000256" key="1">
    <source>
        <dbReference type="ARBA" id="ARBA00001964"/>
    </source>
</evidence>
<dbReference type="InterPro" id="IPR011766">
    <property type="entry name" value="TPP_enzyme_TPP-bd"/>
</dbReference>
<evidence type="ECO:0000259" key="8">
    <source>
        <dbReference type="Pfam" id="PF02776"/>
    </source>
</evidence>
<dbReference type="Pfam" id="PF02776">
    <property type="entry name" value="TPP_enzyme_N"/>
    <property type="match status" value="1"/>
</dbReference>
<dbReference type="InterPro" id="IPR000399">
    <property type="entry name" value="TPP-bd_CS"/>
</dbReference>
<keyword evidence="9" id="KW-0808">Transferase</keyword>
<feature type="region of interest" description="Disordered" evidence="5">
    <location>
        <begin position="1"/>
        <end position="22"/>
    </location>
</feature>
<dbReference type="InterPro" id="IPR012001">
    <property type="entry name" value="Thiamin_PyroP_enz_TPP-bd_dom"/>
</dbReference>
<dbReference type="GO" id="GO:0000287">
    <property type="term" value="F:magnesium ion binding"/>
    <property type="evidence" value="ECO:0007669"/>
    <property type="project" value="InterPro"/>
</dbReference>
<evidence type="ECO:0000256" key="4">
    <source>
        <dbReference type="RuleBase" id="RU362132"/>
    </source>
</evidence>
<dbReference type="GO" id="GO:0009099">
    <property type="term" value="P:L-valine biosynthetic process"/>
    <property type="evidence" value="ECO:0007669"/>
    <property type="project" value="TreeGrafter"/>
</dbReference>
<dbReference type="RefSeq" id="WP_229667395.1">
    <property type="nucleotide sequence ID" value="NZ_BMLA01000005.1"/>
</dbReference>
<feature type="domain" description="Thiamine pyrophosphate enzyme central" evidence="6">
    <location>
        <begin position="214"/>
        <end position="343"/>
    </location>
</feature>
<dbReference type="Pfam" id="PF00205">
    <property type="entry name" value="TPP_enzyme_M"/>
    <property type="match status" value="1"/>
</dbReference>
<dbReference type="SUPFAM" id="SSF52467">
    <property type="entry name" value="DHS-like NAD/FAD-binding domain"/>
    <property type="match status" value="1"/>
</dbReference>
<evidence type="ECO:0000256" key="2">
    <source>
        <dbReference type="ARBA" id="ARBA00007812"/>
    </source>
</evidence>
<proteinExistence type="inferred from homology"/>
<dbReference type="InterPro" id="IPR029035">
    <property type="entry name" value="DHS-like_NAD/FAD-binding_dom"/>
</dbReference>
<accession>A0A7W7P994</accession>
<dbReference type="GO" id="GO:0003984">
    <property type="term" value="F:acetolactate synthase activity"/>
    <property type="evidence" value="ECO:0007669"/>
    <property type="project" value="UniProtKB-EC"/>
</dbReference>
<sequence length="571" mass="59977">MMAKKSHVSTEAHEIPTSDLVPDERTGGDVLVEVMRDAGVDVAFGVISIHNLPLVEAVDRELRFVPVRHEAAAINAADGYARATGGVGVALTSTGTGAGNAAGSMLEAMAASSRVLHITGNINADLIGEGKGAYHEVPRQMQMLEAVSAHALRVETPRQARAVLTEAVQRAATAPSGPVSVDWPIDLQYLAKPDDQDRATERTETLRTGARRDIERAAAALREARRPLIWAGGGARQAGADVVALAEAWGAGVLTGTNGRGTVPEDHPLLIGNFPADEAVLPLYEEADCLLTIGSHLRGNETQNFALPLPERHVQIDLDAEVIGKNFPVTVGLQADARSAVAGLTEELGETATEDGWATRVRRAAHAARAAHRKDIGAYAGICDAMRRRLPRRAVIVRDVTVPGSSWGNRLLEVYDARDNVFAAGGGIGQGLAMAIGAGVGRPEDPVLAIVGDGGLAVHQGELAVLAAEAPDVVLVVFNDGGYGVLRNIQKARKAKKRAVDLLTPDFSLLAESVGLRHTKVDGPTGFDKALKKALKRGGPSMIEVDVPALRPRPAMMVPPIEVPSTEGGAA</sequence>
<protein>
    <submittedName>
        <fullName evidence="9">Acetolactate synthase-1/2/3 large subunit</fullName>
        <ecNumber evidence="9">2.2.1.6</ecNumber>
    </submittedName>
</protein>
<evidence type="ECO:0000313" key="10">
    <source>
        <dbReference type="Proteomes" id="UP000560081"/>
    </source>
</evidence>
<feature type="compositionally biased region" description="Basic and acidic residues" evidence="5">
    <location>
        <begin position="8"/>
        <end position="22"/>
    </location>
</feature>
<dbReference type="InterPro" id="IPR045229">
    <property type="entry name" value="TPP_enz"/>
</dbReference>
<feature type="domain" description="Thiamine pyrophosphate enzyme TPP-binding" evidence="7">
    <location>
        <begin position="407"/>
        <end position="545"/>
    </location>
</feature>
<comment type="cofactor">
    <cofactor evidence="1">
        <name>thiamine diphosphate</name>
        <dbReference type="ChEBI" id="CHEBI:58937"/>
    </cofactor>
</comment>
<comment type="similarity">
    <text evidence="2 4">Belongs to the TPP enzyme family.</text>
</comment>
<dbReference type="InterPro" id="IPR012000">
    <property type="entry name" value="Thiamin_PyroP_enz_cen_dom"/>
</dbReference>
<name>A0A7W7P994_9MICC</name>
<keyword evidence="10" id="KW-1185">Reference proteome</keyword>
<dbReference type="AlphaFoldDB" id="A0A7W7P994"/>
<evidence type="ECO:0000256" key="3">
    <source>
        <dbReference type="ARBA" id="ARBA00023052"/>
    </source>
</evidence>
<dbReference type="CDD" id="cd00568">
    <property type="entry name" value="TPP_enzymes"/>
    <property type="match status" value="1"/>
</dbReference>
<dbReference type="EMBL" id="JACHMC010000001">
    <property type="protein sequence ID" value="MBB4882291.1"/>
    <property type="molecule type" value="Genomic_DNA"/>
</dbReference>
<reference evidence="9 10" key="1">
    <citation type="submission" date="2020-08" db="EMBL/GenBank/DDBJ databases">
        <title>Sequencing the genomes of 1000 actinobacteria strains.</title>
        <authorList>
            <person name="Klenk H.-P."/>
        </authorList>
    </citation>
    <scope>NUCLEOTIDE SEQUENCE [LARGE SCALE GENOMIC DNA]</scope>
    <source>
        <strain evidence="9 10">DSM 19079</strain>
    </source>
</reference>
<evidence type="ECO:0000313" key="9">
    <source>
        <dbReference type="EMBL" id="MBB4882291.1"/>
    </source>
</evidence>
<gene>
    <name evidence="9" type="ORF">BJ976_000642</name>
</gene>
<dbReference type="PANTHER" id="PTHR18968:SF13">
    <property type="entry name" value="ACETOLACTATE SYNTHASE CATALYTIC SUBUNIT, MITOCHONDRIAL"/>
    <property type="match status" value="1"/>
</dbReference>
<dbReference type="GO" id="GO:0050660">
    <property type="term" value="F:flavin adenine dinucleotide binding"/>
    <property type="evidence" value="ECO:0007669"/>
    <property type="project" value="TreeGrafter"/>
</dbReference>